<dbReference type="EMBL" id="AFPY01000128">
    <property type="protein sequence ID" value="EGQ12636.1"/>
    <property type="molecule type" value="Genomic_DNA"/>
</dbReference>
<dbReference type="eggNOG" id="COG4690">
    <property type="taxonomic scope" value="Bacteria"/>
</dbReference>
<keyword evidence="1" id="KW-0645">Protease</keyword>
<keyword evidence="2" id="KW-0732">Signal</keyword>
<protein>
    <recommendedName>
        <fullName evidence="1">Dipeptidase</fullName>
        <ecNumber evidence="1">3.4.-.-</ecNumber>
    </recommendedName>
</protein>
<dbReference type="Gene3D" id="3.60.60.10">
    <property type="entry name" value="Penicillin V Acylase, Chain A"/>
    <property type="match status" value="1"/>
</dbReference>
<dbReference type="GO" id="GO:0016805">
    <property type="term" value="F:dipeptidase activity"/>
    <property type="evidence" value="ECO:0007669"/>
    <property type="project" value="UniProtKB-KW"/>
</dbReference>
<dbReference type="GO" id="GO:0070004">
    <property type="term" value="F:cysteine-type exopeptidase activity"/>
    <property type="evidence" value="ECO:0007669"/>
    <property type="project" value="InterPro"/>
</dbReference>
<evidence type="ECO:0000313" key="4">
    <source>
        <dbReference type="Proteomes" id="UP000004123"/>
    </source>
</evidence>
<dbReference type="Pfam" id="PF03577">
    <property type="entry name" value="Peptidase_C69"/>
    <property type="match status" value="1"/>
</dbReference>
<feature type="signal peptide" evidence="2">
    <location>
        <begin position="1"/>
        <end position="21"/>
    </location>
</feature>
<gene>
    <name evidence="3" type="ORF">HMPREF9144_2720</name>
</gene>
<comment type="similarity">
    <text evidence="1">Belongs to the peptidase C69 family.</text>
</comment>
<evidence type="ECO:0000256" key="2">
    <source>
        <dbReference type="SAM" id="SignalP"/>
    </source>
</evidence>
<dbReference type="EC" id="3.4.-.-" evidence="1"/>
<comment type="caution">
    <text evidence="3">The sequence shown here is derived from an EMBL/GenBank/DDBJ whole genome shotgun (WGS) entry which is preliminary data.</text>
</comment>
<keyword evidence="1" id="KW-0378">Hydrolase</keyword>
<dbReference type="Proteomes" id="UP000004123">
    <property type="component" value="Unassembled WGS sequence"/>
</dbReference>
<accession>F9DM28</accession>
<dbReference type="GO" id="GO:0006508">
    <property type="term" value="P:proteolysis"/>
    <property type="evidence" value="ECO:0007669"/>
    <property type="project" value="UniProtKB-KW"/>
</dbReference>
<dbReference type="PANTHER" id="PTHR12994:SF17">
    <property type="entry name" value="LD30995P"/>
    <property type="match status" value="1"/>
</dbReference>
<keyword evidence="1" id="KW-0224">Dipeptidase</keyword>
<name>F9DM28_9BACT</name>
<dbReference type="HOGENOM" id="CLU_014823_3_0_10"/>
<dbReference type="STRING" id="997353.HMPREF9144_2720"/>
<organism evidence="3 4">
    <name type="scientific">Prevotella pallens ATCC 700821</name>
    <dbReference type="NCBI Taxonomy" id="997353"/>
    <lineage>
        <taxon>Bacteria</taxon>
        <taxon>Pseudomonadati</taxon>
        <taxon>Bacteroidota</taxon>
        <taxon>Bacteroidia</taxon>
        <taxon>Bacteroidales</taxon>
        <taxon>Prevotellaceae</taxon>
        <taxon>Prevotella</taxon>
    </lineage>
</organism>
<dbReference type="PANTHER" id="PTHR12994">
    <property type="entry name" value="SECERNIN"/>
    <property type="match status" value="1"/>
</dbReference>
<feature type="chain" id="PRO_5003381940" description="Dipeptidase" evidence="2">
    <location>
        <begin position="22"/>
        <end position="547"/>
    </location>
</feature>
<dbReference type="AlphaFoldDB" id="F9DM28"/>
<proteinExistence type="inferred from homology"/>
<reference evidence="3 4" key="1">
    <citation type="submission" date="2011-04" db="EMBL/GenBank/DDBJ databases">
        <authorList>
            <person name="Muzny D."/>
            <person name="Qin X."/>
            <person name="Deng J."/>
            <person name="Jiang H."/>
            <person name="Liu Y."/>
            <person name="Qu J."/>
            <person name="Song X.-Z."/>
            <person name="Zhang L."/>
            <person name="Thornton R."/>
            <person name="Coyle M."/>
            <person name="Francisco L."/>
            <person name="Jackson L."/>
            <person name="Javaid M."/>
            <person name="Korchina V."/>
            <person name="Kovar C."/>
            <person name="Mata R."/>
            <person name="Mathew T."/>
            <person name="Ngo R."/>
            <person name="Nguyen L."/>
            <person name="Nguyen N."/>
            <person name="Okwuonu G."/>
            <person name="Ongeri F."/>
            <person name="Pham C."/>
            <person name="Simmons D."/>
            <person name="Wilczek-Boney K."/>
            <person name="Hale W."/>
            <person name="Jakkamsetti A."/>
            <person name="Pham P."/>
            <person name="Ruth R."/>
            <person name="San Lucas F."/>
            <person name="Warren J."/>
            <person name="Zhang J."/>
            <person name="Zhao Z."/>
            <person name="Zhou C."/>
            <person name="Zhu D."/>
            <person name="Lee S."/>
            <person name="Bess C."/>
            <person name="Blankenburg K."/>
            <person name="Forbes L."/>
            <person name="Fu Q."/>
            <person name="Gubbala S."/>
            <person name="Hirani K."/>
            <person name="Jayaseelan J.C."/>
            <person name="Lara F."/>
            <person name="Munidasa M."/>
            <person name="Palculict T."/>
            <person name="Patil S."/>
            <person name="Pu L.-L."/>
            <person name="Saada N."/>
            <person name="Tang L."/>
            <person name="Weissenberger G."/>
            <person name="Zhu Y."/>
            <person name="Hemphill L."/>
            <person name="Shang Y."/>
            <person name="Youmans B."/>
            <person name="Ayvaz T."/>
            <person name="Ross M."/>
            <person name="Santibanez J."/>
            <person name="Aqrawi P."/>
            <person name="Gross S."/>
            <person name="Joshi V."/>
            <person name="Fowler G."/>
            <person name="Nazareth L."/>
            <person name="Reid J."/>
            <person name="Worley K."/>
            <person name="Petrosino J."/>
            <person name="Highlander S."/>
            <person name="Gibbs R."/>
        </authorList>
    </citation>
    <scope>NUCLEOTIDE SEQUENCE [LARGE SCALE GENOMIC DNA]</scope>
    <source>
        <strain evidence="3 4">ATCC 700821</strain>
    </source>
</reference>
<sequence>MIMKKLILGVLALCSYLSAEACTNFIATRGATTDGSVFVTYSADDYGMFASLCHYPAGKHPKGAKREIVDYDSGERHGFIDEAPETYNVIGNINEYQVSIGETTYGGRKEMVDNTGIIDYGSLMYLGLQRSKTAREAIKVMTDLVEKYGYQSSGESFTIADPNEVWILEMMGCGGDKKQKVVWVAVRIPDGMISGHANQARIGQFSTYNTDVITSKNCIKFAREKGWFNGKDKDFNWKMVYAAPDFGGRRYCDARVWSFFNHFKDMSEYLPWALGKDKNAKDMPLWIAPDRKLSLADMEMSMRDHYEGTALSTLNDCGQGDWEMPYRPTPLTFDYNGKKYFTERPASTQQSAFSYVCQLRSWLPREIGGIIWFANDDGNMAAYVPIYCSNVDRAECFNTPGADAVTFSDKNAFWVCNWVANMVYPRYSQMFPALKAVREKLEKGYAANQNAVETKAQELYKTDKDAAVKYLNDYSIAKSNEMLNEWKQLATYLIVKFNDMAVKPEKDGKFERTATGWGARPARPGMSEAAKKAIIEQTGDKFEVPAE</sequence>
<comment type="catalytic activity">
    <reaction evidence="1">
        <text>an L-aminoacyl-L-amino acid + H2O = 2 an L-alpha-amino acid</text>
        <dbReference type="Rhea" id="RHEA:48940"/>
        <dbReference type="ChEBI" id="CHEBI:15377"/>
        <dbReference type="ChEBI" id="CHEBI:59869"/>
        <dbReference type="ChEBI" id="CHEBI:77460"/>
    </reaction>
</comment>
<dbReference type="InterPro" id="IPR005322">
    <property type="entry name" value="Peptidase_C69"/>
</dbReference>
<evidence type="ECO:0000313" key="3">
    <source>
        <dbReference type="EMBL" id="EGQ12636.1"/>
    </source>
</evidence>
<evidence type="ECO:0000256" key="1">
    <source>
        <dbReference type="RuleBase" id="RU364089"/>
    </source>
</evidence>